<evidence type="ECO:0008006" key="4">
    <source>
        <dbReference type="Google" id="ProtNLM"/>
    </source>
</evidence>
<reference evidence="2 3" key="1">
    <citation type="submission" date="2020-11" db="EMBL/GenBank/DDBJ databases">
        <title>Description of Pontivivens ytuae sp. nov. isolated from deep sea sediment of Mariana Trench.</title>
        <authorList>
            <person name="Wang Z."/>
            <person name="Sun Q.-L."/>
            <person name="Xu X.-D."/>
            <person name="Tang Y.-Z."/>
            <person name="Zhang J."/>
        </authorList>
    </citation>
    <scope>NUCLEOTIDE SEQUENCE [LARGE SCALE GENOMIC DNA]</scope>
    <source>
        <strain evidence="2 3">MT2928</strain>
    </source>
</reference>
<gene>
    <name evidence="2" type="ORF">I0K15_04340</name>
</gene>
<evidence type="ECO:0000256" key="1">
    <source>
        <dbReference type="SAM" id="MobiDB-lite"/>
    </source>
</evidence>
<dbReference type="Proteomes" id="UP000594800">
    <property type="component" value="Chromosome"/>
</dbReference>
<feature type="region of interest" description="Disordered" evidence="1">
    <location>
        <begin position="82"/>
        <end position="113"/>
    </location>
</feature>
<proteinExistence type="predicted"/>
<dbReference type="KEGG" id="poz:I0K15_04340"/>
<accession>A0A7S9LTP4</accession>
<feature type="compositionally biased region" description="Basic and acidic residues" evidence="1">
    <location>
        <begin position="103"/>
        <end position="113"/>
    </location>
</feature>
<sequence>MGDMEYKTVPLPTKPRKYKGVKDRVEQYNRTLMDVLNEEARGGWTYLRPETLPATLKKGMFGGTETQTMTFLLFGRERVSEGARMRAEPRAGSAEGLAARLGTRREPAVDPNT</sequence>
<evidence type="ECO:0000313" key="2">
    <source>
        <dbReference type="EMBL" id="QPH54988.1"/>
    </source>
</evidence>
<protein>
    <recommendedName>
        <fullName evidence="4">DUF4177 domain-containing protein</fullName>
    </recommendedName>
</protein>
<dbReference type="RefSeq" id="WP_196104188.1">
    <property type="nucleotide sequence ID" value="NZ_CP064942.1"/>
</dbReference>
<dbReference type="EMBL" id="CP064942">
    <property type="protein sequence ID" value="QPH54988.1"/>
    <property type="molecule type" value="Genomic_DNA"/>
</dbReference>
<organism evidence="2 3">
    <name type="scientific">Pontivivens ytuae</name>
    <dbReference type="NCBI Taxonomy" id="2789856"/>
    <lineage>
        <taxon>Bacteria</taxon>
        <taxon>Pseudomonadati</taxon>
        <taxon>Pseudomonadota</taxon>
        <taxon>Alphaproteobacteria</taxon>
        <taxon>Rhodobacterales</taxon>
        <taxon>Paracoccaceae</taxon>
        <taxon>Pontivivens</taxon>
    </lineage>
</organism>
<name>A0A7S9LTP4_9RHOB</name>
<evidence type="ECO:0000313" key="3">
    <source>
        <dbReference type="Proteomes" id="UP000594800"/>
    </source>
</evidence>
<dbReference type="AlphaFoldDB" id="A0A7S9LTP4"/>
<keyword evidence="3" id="KW-1185">Reference proteome</keyword>